<evidence type="ECO:0000256" key="5">
    <source>
        <dbReference type="ARBA" id="ARBA00022781"/>
    </source>
</evidence>
<dbReference type="NCBIfam" id="TIGR01146">
    <property type="entry name" value="ATPsyn_F1gamma"/>
    <property type="match status" value="1"/>
</dbReference>
<dbReference type="Proteomes" id="UP000231581">
    <property type="component" value="Unassembled WGS sequence"/>
</dbReference>
<organism evidence="10 11">
    <name type="scientific">Candidatus Uhrbacteria bacterium CG22_combo_CG10-13_8_21_14_all_47_17</name>
    <dbReference type="NCBI Taxonomy" id="1975041"/>
    <lineage>
        <taxon>Bacteria</taxon>
        <taxon>Candidatus Uhriibacteriota</taxon>
    </lineage>
</organism>
<dbReference type="GO" id="GO:0046933">
    <property type="term" value="F:proton-transporting ATP synthase activity, rotational mechanism"/>
    <property type="evidence" value="ECO:0007669"/>
    <property type="project" value="InterPro"/>
</dbReference>
<dbReference type="GO" id="GO:0045259">
    <property type="term" value="C:proton-transporting ATP synthase complex"/>
    <property type="evidence" value="ECO:0007669"/>
    <property type="project" value="UniProtKB-KW"/>
</dbReference>
<keyword evidence="5" id="KW-0375">Hydrogen ion transport</keyword>
<dbReference type="Gene3D" id="3.40.1380.10">
    <property type="match status" value="1"/>
</dbReference>
<keyword evidence="8" id="KW-0139">CF(1)</keyword>
<comment type="subcellular location">
    <subcellularLocation>
        <location evidence="2">Membrane</location>
        <topology evidence="2">Peripheral membrane protein</topology>
    </subcellularLocation>
</comment>
<dbReference type="PANTHER" id="PTHR11693">
    <property type="entry name" value="ATP SYNTHASE GAMMA CHAIN"/>
    <property type="match status" value="1"/>
</dbReference>
<keyword evidence="9" id="KW-0066">ATP synthesis</keyword>
<dbReference type="InterPro" id="IPR035968">
    <property type="entry name" value="ATP_synth_F1_ATPase_gsu"/>
</dbReference>
<dbReference type="SUPFAM" id="SSF52943">
    <property type="entry name" value="ATP synthase (F1-ATPase), gamma subunit"/>
    <property type="match status" value="1"/>
</dbReference>
<evidence type="ECO:0000256" key="3">
    <source>
        <dbReference type="ARBA" id="ARBA00007681"/>
    </source>
</evidence>
<comment type="caution">
    <text evidence="10">The sequence shown here is derived from an EMBL/GenBank/DDBJ whole genome shotgun (WGS) entry which is preliminary data.</text>
</comment>
<evidence type="ECO:0000256" key="2">
    <source>
        <dbReference type="ARBA" id="ARBA00004170"/>
    </source>
</evidence>
<dbReference type="PRINTS" id="PR00126">
    <property type="entry name" value="ATPASEGAMMA"/>
</dbReference>
<keyword evidence="4" id="KW-0813">Transport</keyword>
<evidence type="ECO:0000256" key="4">
    <source>
        <dbReference type="ARBA" id="ARBA00022448"/>
    </source>
</evidence>
<dbReference type="Pfam" id="PF00231">
    <property type="entry name" value="ATP-synt"/>
    <property type="match status" value="1"/>
</dbReference>
<accession>A0A2H0BVE3</accession>
<reference evidence="10 11" key="1">
    <citation type="submission" date="2017-09" db="EMBL/GenBank/DDBJ databases">
        <title>Depth-based differentiation of microbial function through sediment-hosted aquifers and enrichment of novel symbionts in the deep terrestrial subsurface.</title>
        <authorList>
            <person name="Probst A.J."/>
            <person name="Ladd B."/>
            <person name="Jarett J.K."/>
            <person name="Geller-Mcgrath D.E."/>
            <person name="Sieber C.M."/>
            <person name="Emerson J.B."/>
            <person name="Anantharaman K."/>
            <person name="Thomas B.C."/>
            <person name="Malmstrom R."/>
            <person name="Stieglmeier M."/>
            <person name="Klingl A."/>
            <person name="Woyke T."/>
            <person name="Ryan C.M."/>
            <person name="Banfield J.F."/>
        </authorList>
    </citation>
    <scope>NUCLEOTIDE SEQUENCE [LARGE SCALE GENOMIC DNA]</scope>
    <source>
        <strain evidence="10">CG22_combo_CG10-13_8_21_14_all_47_17</strain>
    </source>
</reference>
<evidence type="ECO:0000256" key="6">
    <source>
        <dbReference type="ARBA" id="ARBA00023065"/>
    </source>
</evidence>
<evidence type="ECO:0000256" key="9">
    <source>
        <dbReference type="ARBA" id="ARBA00023310"/>
    </source>
</evidence>
<protein>
    <submittedName>
        <fullName evidence="10">ATP synthase F1 subunit gamma</fullName>
    </submittedName>
</protein>
<keyword evidence="6" id="KW-0406">Ion transport</keyword>
<comment type="similarity">
    <text evidence="3">Belongs to the ATPase gamma chain family.</text>
</comment>
<evidence type="ECO:0000256" key="8">
    <source>
        <dbReference type="ARBA" id="ARBA00023196"/>
    </source>
</evidence>
<dbReference type="CDD" id="cd12151">
    <property type="entry name" value="F1-ATPase_gamma"/>
    <property type="match status" value="1"/>
</dbReference>
<dbReference type="AlphaFoldDB" id="A0A2H0BVE3"/>
<dbReference type="PANTHER" id="PTHR11693:SF22">
    <property type="entry name" value="ATP SYNTHASE SUBUNIT GAMMA, MITOCHONDRIAL"/>
    <property type="match status" value="1"/>
</dbReference>
<sequence>MSSLIEVRKKIQSVSNTRKITQAMELVAASRMKSFQRKAMSIRSYAHGLLELLLQNDQSIRELSYSEKRTEGATLFVLITSDKGLCGAMNTRLVRELFQSEAWNALAEKDRLLITVGRKSHDAARKFNAPVLRAYQGVKEDLDQLDALEIVDTILGYWERKECREVRLIAPEYVNPFVFHTQMKTYLPLGTAMLLEHNLLETEPEPIPEPVQEPSSERVAESLSEQLVQMLFTQAFFELKATEYSSRMVAMKNATEAAKELGRSLALTYNKARQAKITQELAEISGAVAAME</sequence>
<evidence type="ECO:0000313" key="11">
    <source>
        <dbReference type="Proteomes" id="UP000231581"/>
    </source>
</evidence>
<proteinExistence type="inferred from homology"/>
<dbReference type="EMBL" id="PCSZ01000011">
    <property type="protein sequence ID" value="PIP60948.1"/>
    <property type="molecule type" value="Genomic_DNA"/>
</dbReference>
<gene>
    <name evidence="10" type="primary">atpG</name>
    <name evidence="10" type="ORF">COX00_00445</name>
</gene>
<evidence type="ECO:0000256" key="7">
    <source>
        <dbReference type="ARBA" id="ARBA00023136"/>
    </source>
</evidence>
<dbReference type="Gene3D" id="1.10.287.80">
    <property type="entry name" value="ATP synthase, gamma subunit, helix hairpin domain"/>
    <property type="match status" value="1"/>
</dbReference>
<keyword evidence="7" id="KW-0472">Membrane</keyword>
<comment type="function">
    <text evidence="1">Produces ATP from ADP in the presence of a proton gradient across the membrane. The gamma chain is believed to be important in regulating ATPase activity and the flow of protons through the CF(0) complex.</text>
</comment>
<name>A0A2H0BVE3_9BACT</name>
<evidence type="ECO:0000313" key="10">
    <source>
        <dbReference type="EMBL" id="PIP60948.1"/>
    </source>
</evidence>
<dbReference type="InterPro" id="IPR000131">
    <property type="entry name" value="ATP_synth_F1_gsu"/>
</dbReference>
<evidence type="ECO:0000256" key="1">
    <source>
        <dbReference type="ARBA" id="ARBA00003456"/>
    </source>
</evidence>